<reference evidence="1" key="1">
    <citation type="journal article" date="2002" name="Nature">
        <title>The genome sequence and structure of rice chromosome 1.</title>
        <authorList>
            <person name="Sasaki T."/>
            <person name="Matsumoto T."/>
            <person name="Yamamoto K."/>
            <person name="Sakata K."/>
            <person name="Baba T."/>
            <person name="Katayose Y."/>
            <person name="Wu J."/>
            <person name="Niimura Y."/>
            <person name="Cheng Z."/>
            <person name="Nagamura Y."/>
            <person name="Antonio B.A."/>
            <person name="Kanamori H."/>
            <person name="Hosokawa S."/>
            <person name="Masukawa M."/>
            <person name="Arikawa K."/>
            <person name="Chiden Y."/>
            <person name="Hayashi M."/>
            <person name="Okamoto M."/>
            <person name="Ando T."/>
            <person name="Aoki H."/>
            <person name="Arita K."/>
            <person name="Hamada M."/>
            <person name="Harada C."/>
            <person name="Hijishita S."/>
            <person name="Honda M."/>
            <person name="Ichikawa Y."/>
            <person name="Idonuma A."/>
            <person name="Iijima M."/>
            <person name="Ikeda M."/>
            <person name="Ikeno M."/>
            <person name="Itoh S."/>
            <person name="Itoh T."/>
            <person name="Itoh Y."/>
            <person name="Itoh Y."/>
            <person name="Iwabuchi A."/>
            <person name="Kamiya K."/>
            <person name="Karasawa W."/>
            <person name="Katagiri S."/>
            <person name="Kikuta A."/>
            <person name="Kobayashi N."/>
            <person name="Kono I."/>
            <person name="Machita K."/>
            <person name="Maehara T."/>
            <person name="Mizuno H."/>
            <person name="Mizubayashi T."/>
            <person name="Mukai Y."/>
            <person name="Nagasaki H."/>
            <person name="Nakashima M."/>
            <person name="Nakama Y."/>
            <person name="Nakamichi Y."/>
            <person name="Nakamura M."/>
            <person name="Namiki N."/>
            <person name="Negishi M."/>
            <person name="Ohta I."/>
            <person name="Ono N."/>
            <person name="Saji S."/>
            <person name="Sakai K."/>
            <person name="Shibata M."/>
            <person name="Shimokawa T."/>
            <person name="Shomura A."/>
            <person name="Song J."/>
            <person name="Takazaki Y."/>
            <person name="Terasawa K."/>
            <person name="Tsuji K."/>
            <person name="Waki K."/>
            <person name="Yamagata H."/>
            <person name="Yamane H."/>
            <person name="Yoshiki S."/>
            <person name="Yoshihara R."/>
            <person name="Yukawa K."/>
            <person name="Zhong H."/>
            <person name="Iwama H."/>
            <person name="Endo T."/>
            <person name="Ito H."/>
            <person name="Hahn J.H."/>
            <person name="Kim H.I."/>
            <person name="Eun M.Y."/>
            <person name="Yano M."/>
            <person name="Jiang J."/>
            <person name="Gojobori T."/>
        </authorList>
    </citation>
    <scope>NUCLEOTIDE SEQUENCE [LARGE SCALE GENOMIC DNA]</scope>
</reference>
<proteinExistence type="predicted"/>
<name>Q94JI0_ORYSJ</name>
<dbReference type="AlphaFoldDB" id="Q94JI0"/>
<dbReference type="EMBL" id="AP002972">
    <property type="protein sequence ID" value="BAB55501.1"/>
    <property type="molecule type" value="Genomic_DNA"/>
</dbReference>
<gene>
    <name evidence="1" type="primary">P0638D12.16</name>
</gene>
<accession>Q94JI0</accession>
<sequence length="301" mass="31908">MPAVSPDPPPPDPGEEEPGKLQWLPLSDPVIVIYFHTTASSHSPPPHLLAVVAFGLQSRGTLFPPPPRLCPVPAVALPSRTGLRARLSCWLRACCLARRGVPRLYYPVSQDTGLPIKKTAAATRPHDWIGPRRAGVASGVRRTTCHLARAPWDPRGLGVVSASGLALADKRAGVHVGPAERGAPAAGGPPGRCPLEASRWWMPRGPAAAEVLGKGDGIRGRQALGAWDWAGCGATALARGLTDGVAAWEAMDGLFRHHASRRDAAAVLCSRVVGTHHLTSYFAACMIGLEQRHWHTAPLNP</sequence>
<evidence type="ECO:0000313" key="1">
    <source>
        <dbReference type="EMBL" id="BAB55501.1"/>
    </source>
</evidence>
<organism evidence="1">
    <name type="scientific">Oryza sativa subsp. japonica</name>
    <name type="common">Rice</name>
    <dbReference type="NCBI Taxonomy" id="39947"/>
    <lineage>
        <taxon>Eukaryota</taxon>
        <taxon>Viridiplantae</taxon>
        <taxon>Streptophyta</taxon>
        <taxon>Embryophyta</taxon>
        <taxon>Tracheophyta</taxon>
        <taxon>Spermatophyta</taxon>
        <taxon>Magnoliopsida</taxon>
        <taxon>Liliopsida</taxon>
        <taxon>Poales</taxon>
        <taxon>Poaceae</taxon>
        <taxon>BOP clade</taxon>
        <taxon>Oryzoideae</taxon>
        <taxon>Oryzeae</taxon>
        <taxon>Oryzinae</taxon>
        <taxon>Oryza</taxon>
        <taxon>Oryza sativa</taxon>
    </lineage>
</organism>
<dbReference type="Proteomes" id="UP000817658">
    <property type="component" value="Chromosome 1"/>
</dbReference>
<protein>
    <submittedName>
        <fullName evidence="1">Uncharacterized protein</fullName>
    </submittedName>
</protein>